<evidence type="ECO:0000313" key="1">
    <source>
        <dbReference type="EMBL" id="ORY35140.1"/>
    </source>
</evidence>
<dbReference type="InterPro" id="IPR032053">
    <property type="entry name" value="Ribosomal_mS34"/>
</dbReference>
<gene>
    <name evidence="1" type="ORF">BCR33DRAFT_855628</name>
</gene>
<protein>
    <submittedName>
        <fullName evidence="1">Uncharacterized protein</fullName>
    </submittedName>
</protein>
<comment type="caution">
    <text evidence="1">The sequence shown here is derived from an EMBL/GenBank/DDBJ whole genome shotgun (WGS) entry which is preliminary data.</text>
</comment>
<sequence length="115" mass="12895">MAAVIKAKWGTHPSFLNILSRKRTLFDTLAPLAPNNMAEGARVVPTKWINKGIEGSYWTVTGVSFTDGFRNGTATGIRTWKGKADKEAREIPDAIKLSWRLYTDPNEYAQLKKKL</sequence>
<evidence type="ECO:0000313" key="2">
    <source>
        <dbReference type="Proteomes" id="UP000193642"/>
    </source>
</evidence>
<dbReference type="OrthoDB" id="16434at2759"/>
<name>A0A1Y2BKK0_9FUNG</name>
<proteinExistence type="predicted"/>
<reference evidence="1 2" key="1">
    <citation type="submission" date="2016-07" db="EMBL/GenBank/DDBJ databases">
        <title>Pervasive Adenine N6-methylation of Active Genes in Fungi.</title>
        <authorList>
            <consortium name="DOE Joint Genome Institute"/>
            <person name="Mondo S.J."/>
            <person name="Dannebaum R.O."/>
            <person name="Kuo R.C."/>
            <person name="Labutti K."/>
            <person name="Haridas S."/>
            <person name="Kuo A."/>
            <person name="Salamov A."/>
            <person name="Ahrendt S.R."/>
            <person name="Lipzen A."/>
            <person name="Sullivan W."/>
            <person name="Andreopoulos W.B."/>
            <person name="Clum A."/>
            <person name="Lindquist E."/>
            <person name="Daum C."/>
            <person name="Ramamoorthy G.K."/>
            <person name="Gryganskyi A."/>
            <person name="Culley D."/>
            <person name="Magnuson J.K."/>
            <person name="James T.Y."/>
            <person name="O'Malley M.A."/>
            <person name="Stajich J.E."/>
            <person name="Spatafora J.W."/>
            <person name="Visel A."/>
            <person name="Grigoriev I.V."/>
        </authorList>
    </citation>
    <scope>NUCLEOTIDE SEQUENCE [LARGE SCALE GENOMIC DNA]</scope>
    <source>
        <strain evidence="1 2">JEL800</strain>
    </source>
</reference>
<accession>A0A1Y2BKK0</accession>
<dbReference type="Proteomes" id="UP000193642">
    <property type="component" value="Unassembled WGS sequence"/>
</dbReference>
<dbReference type="GO" id="GO:0003735">
    <property type="term" value="F:structural constituent of ribosome"/>
    <property type="evidence" value="ECO:0007669"/>
    <property type="project" value="InterPro"/>
</dbReference>
<keyword evidence="2" id="KW-1185">Reference proteome</keyword>
<dbReference type="AlphaFoldDB" id="A0A1Y2BKK0"/>
<organism evidence="1 2">
    <name type="scientific">Rhizoclosmatium globosum</name>
    <dbReference type="NCBI Taxonomy" id="329046"/>
    <lineage>
        <taxon>Eukaryota</taxon>
        <taxon>Fungi</taxon>
        <taxon>Fungi incertae sedis</taxon>
        <taxon>Chytridiomycota</taxon>
        <taxon>Chytridiomycota incertae sedis</taxon>
        <taxon>Chytridiomycetes</taxon>
        <taxon>Chytridiales</taxon>
        <taxon>Chytriomycetaceae</taxon>
        <taxon>Rhizoclosmatium</taxon>
    </lineage>
</organism>
<dbReference type="EMBL" id="MCGO01000060">
    <property type="protein sequence ID" value="ORY35140.1"/>
    <property type="molecule type" value="Genomic_DNA"/>
</dbReference>
<dbReference type="GO" id="GO:0005739">
    <property type="term" value="C:mitochondrion"/>
    <property type="evidence" value="ECO:0007669"/>
    <property type="project" value="InterPro"/>
</dbReference>
<dbReference type="Pfam" id="PF16053">
    <property type="entry name" value="MRP-S34"/>
    <property type="match status" value="1"/>
</dbReference>